<dbReference type="STRING" id="56216.A0A1A6G1K5"/>
<keyword evidence="8" id="KW-0720">Serine protease</keyword>
<dbReference type="EMBL" id="LZPO01107920">
    <property type="protein sequence ID" value="OBS60066.1"/>
    <property type="molecule type" value="Genomic_DNA"/>
</dbReference>
<dbReference type="InterPro" id="IPR001254">
    <property type="entry name" value="Trypsin_dom"/>
</dbReference>
<dbReference type="Proteomes" id="UP000092124">
    <property type="component" value="Unassembled WGS sequence"/>
</dbReference>
<keyword evidence="7" id="KW-0325">Glycoprotein</keyword>
<feature type="region of interest" description="Disordered" evidence="9">
    <location>
        <begin position="1"/>
        <end position="59"/>
    </location>
</feature>
<gene>
    <name evidence="11" type="ORF">A6R68_08806</name>
</gene>
<evidence type="ECO:0000256" key="9">
    <source>
        <dbReference type="SAM" id="MobiDB-lite"/>
    </source>
</evidence>
<dbReference type="PRINTS" id="PR00722">
    <property type="entry name" value="CHYMOTRYPSIN"/>
</dbReference>
<proteinExistence type="predicted"/>
<dbReference type="PANTHER" id="PTHR24253">
    <property type="entry name" value="TRANSMEMBRANE PROTEASE SERINE"/>
    <property type="match status" value="1"/>
</dbReference>
<dbReference type="Gene3D" id="2.40.10.10">
    <property type="entry name" value="Trypsin-like serine proteases"/>
    <property type="match status" value="1"/>
</dbReference>
<organism evidence="11 12">
    <name type="scientific">Neotoma lepida</name>
    <name type="common">Desert woodrat</name>
    <dbReference type="NCBI Taxonomy" id="56216"/>
    <lineage>
        <taxon>Eukaryota</taxon>
        <taxon>Metazoa</taxon>
        <taxon>Chordata</taxon>
        <taxon>Craniata</taxon>
        <taxon>Vertebrata</taxon>
        <taxon>Euteleostomi</taxon>
        <taxon>Mammalia</taxon>
        <taxon>Eutheria</taxon>
        <taxon>Euarchontoglires</taxon>
        <taxon>Glires</taxon>
        <taxon>Rodentia</taxon>
        <taxon>Myomorpha</taxon>
        <taxon>Muroidea</taxon>
        <taxon>Cricetidae</taxon>
        <taxon>Neotominae</taxon>
        <taxon>Neotoma</taxon>
    </lineage>
</organism>
<keyword evidence="6" id="KW-1015">Disulfide bond</keyword>
<dbReference type="FunFam" id="2.40.10.10:FF:000122">
    <property type="entry name" value="Chymotrypsin-like elastase family member 1"/>
    <property type="match status" value="1"/>
</dbReference>
<dbReference type="OrthoDB" id="546450at2759"/>
<dbReference type="Pfam" id="PF00089">
    <property type="entry name" value="Trypsin"/>
    <property type="match status" value="2"/>
</dbReference>
<dbReference type="GO" id="GO:0004252">
    <property type="term" value="F:serine-type endopeptidase activity"/>
    <property type="evidence" value="ECO:0007669"/>
    <property type="project" value="InterPro"/>
</dbReference>
<evidence type="ECO:0000259" key="10">
    <source>
        <dbReference type="PROSITE" id="PS50240"/>
    </source>
</evidence>
<dbReference type="SUPFAM" id="SSF50494">
    <property type="entry name" value="Trypsin-like serine proteases"/>
    <property type="match status" value="1"/>
</dbReference>
<dbReference type="InterPro" id="IPR018114">
    <property type="entry name" value="TRYPSIN_HIS"/>
</dbReference>
<dbReference type="InterPro" id="IPR043504">
    <property type="entry name" value="Peptidase_S1_PA_chymotrypsin"/>
</dbReference>
<evidence type="ECO:0000256" key="4">
    <source>
        <dbReference type="ARBA" id="ARBA00022729"/>
    </source>
</evidence>
<comment type="subcellular location">
    <subcellularLocation>
        <location evidence="1">Secreted</location>
    </subcellularLocation>
</comment>
<dbReference type="InterPro" id="IPR001314">
    <property type="entry name" value="Peptidase_S1A"/>
</dbReference>
<evidence type="ECO:0000256" key="6">
    <source>
        <dbReference type="ARBA" id="ARBA00023157"/>
    </source>
</evidence>
<dbReference type="PANTHER" id="PTHR24253:SF159">
    <property type="entry name" value="SERINE PROTEASE 42"/>
    <property type="match status" value="1"/>
</dbReference>
<evidence type="ECO:0000256" key="1">
    <source>
        <dbReference type="ARBA" id="ARBA00004613"/>
    </source>
</evidence>
<dbReference type="AlphaFoldDB" id="A0A1A6G1K5"/>
<accession>A0A1A6G1K5</accession>
<evidence type="ECO:0000313" key="12">
    <source>
        <dbReference type="Proteomes" id="UP000092124"/>
    </source>
</evidence>
<dbReference type="InterPro" id="IPR009003">
    <property type="entry name" value="Peptidase_S1_PA"/>
</dbReference>
<name>A0A1A6G1K5_NEOLE</name>
<dbReference type="GO" id="GO:0006508">
    <property type="term" value="P:proteolysis"/>
    <property type="evidence" value="ECO:0007669"/>
    <property type="project" value="UniProtKB-KW"/>
</dbReference>
<dbReference type="PROSITE" id="PS00135">
    <property type="entry name" value="TRYPSIN_SER"/>
    <property type="match status" value="1"/>
</dbReference>
<keyword evidence="2" id="KW-0964">Secreted</keyword>
<evidence type="ECO:0000256" key="5">
    <source>
        <dbReference type="ARBA" id="ARBA00022801"/>
    </source>
</evidence>
<evidence type="ECO:0000256" key="7">
    <source>
        <dbReference type="ARBA" id="ARBA00023180"/>
    </source>
</evidence>
<reference evidence="11 12" key="1">
    <citation type="submission" date="2016-06" db="EMBL/GenBank/DDBJ databases">
        <title>The Draft Genome Sequence and Annotation of the Desert Woodrat Neotoma lepida.</title>
        <authorList>
            <person name="Campbell M."/>
            <person name="Oakeson K.F."/>
            <person name="Yandell M."/>
            <person name="Halpert J.R."/>
            <person name="Dearing D."/>
        </authorList>
    </citation>
    <scope>NUCLEOTIDE SEQUENCE [LARGE SCALE GENOMIC DNA]</scope>
    <source>
        <strain evidence="11">417</strain>
        <tissue evidence="11">Liver</tissue>
    </source>
</reference>
<evidence type="ECO:0000256" key="3">
    <source>
        <dbReference type="ARBA" id="ARBA00022670"/>
    </source>
</evidence>
<evidence type="ECO:0000313" key="11">
    <source>
        <dbReference type="EMBL" id="OBS60066.1"/>
    </source>
</evidence>
<dbReference type="PROSITE" id="PS00134">
    <property type="entry name" value="TRYPSIN_HIS"/>
    <property type="match status" value="1"/>
</dbReference>
<dbReference type="SMART" id="SM00020">
    <property type="entry name" value="Tryp_SPc"/>
    <property type="match status" value="1"/>
</dbReference>
<keyword evidence="3 8" id="KW-0645">Protease</keyword>
<keyword evidence="12" id="KW-1185">Reference proteome</keyword>
<dbReference type="InterPro" id="IPR033116">
    <property type="entry name" value="TRYPSIN_SER"/>
</dbReference>
<evidence type="ECO:0000256" key="8">
    <source>
        <dbReference type="RuleBase" id="RU363034"/>
    </source>
</evidence>
<comment type="caution">
    <text evidence="11">The sequence shown here is derived from an EMBL/GenBank/DDBJ whole genome shotgun (WGS) entry which is preliminary data.</text>
</comment>
<dbReference type="GO" id="GO:0005576">
    <property type="term" value="C:extracellular region"/>
    <property type="evidence" value="ECO:0007669"/>
    <property type="project" value="UniProtKB-SubCell"/>
</dbReference>
<keyword evidence="4" id="KW-0732">Signal</keyword>
<protein>
    <recommendedName>
        <fullName evidence="10">Peptidase S1 domain-containing protein</fullName>
    </recommendedName>
</protein>
<feature type="domain" description="Peptidase S1" evidence="10">
    <location>
        <begin position="72"/>
        <end position="345"/>
    </location>
</feature>
<keyword evidence="5 8" id="KW-0378">Hydrolase</keyword>
<dbReference type="CDD" id="cd00190">
    <property type="entry name" value="Tryp_SPc"/>
    <property type="match status" value="1"/>
</dbReference>
<evidence type="ECO:0000256" key="2">
    <source>
        <dbReference type="ARBA" id="ARBA00022525"/>
    </source>
</evidence>
<sequence length="386" mass="42264">MPTSLAVPAQRNRMKPLSISDPSVVLVSPDPTGTPGSETPSSTTTEDVLESGSSSPEGPFFPEPCGHRITELNHGRPSAVRKWPWQVSLQSRNEHVCGGSLIGHQWVLTAAHCIYAQEEYTVMLGDNMSNPASENMTSVPVQDIIYPSSFDLQTMKSDIALALLVVPVNYSSLIQPVCLPEKPFQVKNGTLCWVTSWGHQRENGKSGRYPVHSLSVLRDQLYVHTPCGTERMLILNCLSVDTVFASVPLQEVQQNILLQKHCNRLLQRQLKTSQNLVMKGMICGWHDSGQSPCWGDSGSPLVCESDNTWIQVGIVSWGIDCGQVSVPSVYTDIAEYSEWLKYILSEISCADSMGVLVLPLSLVLPLAILGSAFHPLFSMASVGIQF</sequence>
<feature type="compositionally biased region" description="Low complexity" evidence="9">
    <location>
        <begin position="28"/>
        <end position="59"/>
    </location>
</feature>
<dbReference type="PROSITE" id="PS50240">
    <property type="entry name" value="TRYPSIN_DOM"/>
    <property type="match status" value="1"/>
</dbReference>